<accession>A0A1U7NNL6</accession>
<evidence type="ECO:0000256" key="3">
    <source>
        <dbReference type="ARBA" id="ARBA00022741"/>
    </source>
</evidence>
<dbReference type="EC" id="2.7.2.1" evidence="6"/>
<reference evidence="8 9" key="1">
    <citation type="submission" date="2016-11" db="EMBL/GenBank/DDBJ databases">
        <title>Description of two novel members of the family Erysipelotrichaceae: Ileibacterium lipovorans gen. nov., sp. nov. and Dubosiella newyorkensis, gen. nov., sp. nov.</title>
        <authorList>
            <person name="Cox L.M."/>
            <person name="Sohn J."/>
            <person name="Tyrrell K.L."/>
            <person name="Citron D.M."/>
            <person name="Lawson P.A."/>
            <person name="Patel N.B."/>
            <person name="Iizumi T."/>
            <person name="Perez-Perez G.I."/>
            <person name="Goldstein E.J."/>
            <person name="Blaser M.J."/>
        </authorList>
    </citation>
    <scope>NUCLEOTIDE SEQUENCE [LARGE SCALE GENOMIC DNA]</scope>
    <source>
        <strain evidence="8 9">NYU-BL-A4</strain>
    </source>
</reference>
<dbReference type="GeneID" id="78275160"/>
<feature type="binding site" evidence="6">
    <location>
        <begin position="206"/>
        <end position="210"/>
    </location>
    <ligand>
        <name>ATP</name>
        <dbReference type="ChEBI" id="CHEBI:30616"/>
    </ligand>
</feature>
<evidence type="ECO:0000256" key="1">
    <source>
        <dbReference type="ARBA" id="ARBA00008748"/>
    </source>
</evidence>
<comment type="caution">
    <text evidence="8">The sequence shown here is derived from an EMBL/GenBank/DDBJ whole genome shotgun (WGS) entry which is preliminary data.</text>
</comment>
<feature type="binding site" evidence="6">
    <location>
        <begin position="281"/>
        <end position="283"/>
    </location>
    <ligand>
        <name>ATP</name>
        <dbReference type="ChEBI" id="CHEBI:30616"/>
    </ligand>
</feature>
<keyword evidence="6" id="KW-0460">Magnesium</keyword>
<dbReference type="HAMAP" id="MF_00020">
    <property type="entry name" value="Acetate_kinase"/>
    <property type="match status" value="1"/>
</dbReference>
<feature type="binding site" evidence="6">
    <location>
        <position position="89"/>
    </location>
    <ligand>
        <name>substrate</name>
    </ligand>
</feature>
<evidence type="ECO:0000256" key="4">
    <source>
        <dbReference type="ARBA" id="ARBA00022777"/>
    </source>
</evidence>
<feature type="site" description="Transition state stabilizer" evidence="6">
    <location>
        <position position="178"/>
    </location>
</feature>
<dbReference type="UniPathway" id="UPA00340">
    <property type="reaction ID" value="UER00458"/>
</dbReference>
<keyword evidence="2 6" id="KW-0808">Transferase</keyword>
<dbReference type="GO" id="GO:0005737">
    <property type="term" value="C:cytoplasm"/>
    <property type="evidence" value="ECO:0007669"/>
    <property type="project" value="UniProtKB-SubCell"/>
</dbReference>
<comment type="similarity">
    <text evidence="1 6 7">Belongs to the acetokinase family.</text>
</comment>
<dbReference type="InterPro" id="IPR023865">
    <property type="entry name" value="Aliphatic_acid_kinase_CS"/>
</dbReference>
<dbReference type="AlphaFoldDB" id="A0A1U7NNL6"/>
<dbReference type="RefSeq" id="WP_076341045.1">
    <property type="nucleotide sequence ID" value="NZ_CAJTMI010000018.1"/>
</dbReference>
<dbReference type="PROSITE" id="PS01075">
    <property type="entry name" value="ACETATE_KINASE_1"/>
    <property type="match status" value="1"/>
</dbReference>
<evidence type="ECO:0000313" key="9">
    <source>
        <dbReference type="Proteomes" id="UP000186705"/>
    </source>
</evidence>
<dbReference type="Proteomes" id="UP000186705">
    <property type="component" value="Unassembled WGS sequence"/>
</dbReference>
<comment type="subunit">
    <text evidence="6">Homodimer.</text>
</comment>
<dbReference type="SUPFAM" id="SSF53067">
    <property type="entry name" value="Actin-like ATPase domain"/>
    <property type="match status" value="2"/>
</dbReference>
<keyword evidence="9" id="KW-1185">Reference proteome</keyword>
<comment type="cofactor">
    <cofactor evidence="6">
        <name>Mg(2+)</name>
        <dbReference type="ChEBI" id="CHEBI:18420"/>
    </cofactor>
    <cofactor evidence="6">
        <name>Mn(2+)</name>
        <dbReference type="ChEBI" id="CHEBI:29035"/>
    </cofactor>
    <text evidence="6">Mg(2+). Can also accept Mn(2+).</text>
</comment>
<keyword evidence="5 6" id="KW-0067">ATP-binding</keyword>
<keyword evidence="6" id="KW-0963">Cytoplasm</keyword>
<evidence type="ECO:0000256" key="6">
    <source>
        <dbReference type="HAMAP-Rule" id="MF_00020"/>
    </source>
</evidence>
<dbReference type="InterPro" id="IPR004372">
    <property type="entry name" value="Ac/propionate_kinase"/>
</dbReference>
<dbReference type="GO" id="GO:0008776">
    <property type="term" value="F:acetate kinase activity"/>
    <property type="evidence" value="ECO:0007669"/>
    <property type="project" value="UniProtKB-UniRule"/>
</dbReference>
<dbReference type="STRING" id="1862672.BO225_04250"/>
<proteinExistence type="inferred from homology"/>
<dbReference type="Pfam" id="PF00871">
    <property type="entry name" value="Acetate_kinase"/>
    <property type="match status" value="1"/>
</dbReference>
<feature type="binding site" evidence="6">
    <location>
        <position position="15"/>
    </location>
    <ligand>
        <name>ATP</name>
        <dbReference type="ChEBI" id="CHEBI:30616"/>
    </ligand>
</feature>
<evidence type="ECO:0000256" key="5">
    <source>
        <dbReference type="ARBA" id="ARBA00022840"/>
    </source>
</evidence>
<evidence type="ECO:0000256" key="2">
    <source>
        <dbReference type="ARBA" id="ARBA00022679"/>
    </source>
</evidence>
<dbReference type="EMBL" id="MPKA01000057">
    <property type="protein sequence ID" value="OLU46898.1"/>
    <property type="molecule type" value="Genomic_DNA"/>
</dbReference>
<evidence type="ECO:0000256" key="7">
    <source>
        <dbReference type="RuleBase" id="RU003835"/>
    </source>
</evidence>
<dbReference type="OrthoDB" id="9802453at2"/>
<name>A0A1U7NNL6_9FIRM</name>
<keyword evidence="6" id="KW-0479">Metal-binding</keyword>
<comment type="catalytic activity">
    <reaction evidence="6">
        <text>acetate + ATP = acetyl phosphate + ADP</text>
        <dbReference type="Rhea" id="RHEA:11352"/>
        <dbReference type="ChEBI" id="CHEBI:22191"/>
        <dbReference type="ChEBI" id="CHEBI:30089"/>
        <dbReference type="ChEBI" id="CHEBI:30616"/>
        <dbReference type="ChEBI" id="CHEBI:456216"/>
        <dbReference type="EC" id="2.7.2.1"/>
    </reaction>
</comment>
<dbReference type="Gene3D" id="3.30.420.40">
    <property type="match status" value="2"/>
</dbReference>
<feature type="binding site" evidence="6">
    <location>
        <begin position="329"/>
        <end position="333"/>
    </location>
    <ligand>
        <name>ATP</name>
        <dbReference type="ChEBI" id="CHEBI:30616"/>
    </ligand>
</feature>
<gene>
    <name evidence="6" type="primary">ackA</name>
    <name evidence="8" type="ORF">BO225_04250</name>
</gene>
<comment type="pathway">
    <text evidence="6">Metabolic intermediate biosynthesis; acetyl-CoA biosynthesis; acetyl-CoA from acetate: step 1/2.</text>
</comment>
<organism evidence="8 9">
    <name type="scientific">Dubosiella newyorkensis</name>
    <dbReference type="NCBI Taxonomy" id="1862672"/>
    <lineage>
        <taxon>Bacteria</taxon>
        <taxon>Bacillati</taxon>
        <taxon>Bacillota</taxon>
        <taxon>Erysipelotrichia</taxon>
        <taxon>Erysipelotrichales</taxon>
        <taxon>Erysipelotrichaceae</taxon>
        <taxon>Dubosiella</taxon>
    </lineage>
</organism>
<dbReference type="GO" id="GO:0006083">
    <property type="term" value="P:acetate metabolic process"/>
    <property type="evidence" value="ECO:0007669"/>
    <property type="project" value="TreeGrafter"/>
</dbReference>
<feature type="binding site" evidence="6">
    <location>
        <position position="8"/>
    </location>
    <ligand>
        <name>Mg(2+)</name>
        <dbReference type="ChEBI" id="CHEBI:18420"/>
    </ligand>
</feature>
<comment type="subcellular location">
    <subcellularLocation>
        <location evidence="6">Cytoplasm</location>
    </subcellularLocation>
</comment>
<dbReference type="NCBIfam" id="TIGR00016">
    <property type="entry name" value="ackA"/>
    <property type="match status" value="1"/>
</dbReference>
<keyword evidence="3 6" id="KW-0547">Nucleotide-binding</keyword>
<dbReference type="GO" id="GO:0005524">
    <property type="term" value="F:ATP binding"/>
    <property type="evidence" value="ECO:0007669"/>
    <property type="project" value="UniProtKB-KW"/>
</dbReference>
<dbReference type="PIRSF" id="PIRSF000722">
    <property type="entry name" value="Acetate_prop_kin"/>
    <property type="match status" value="1"/>
</dbReference>
<feature type="site" description="Transition state stabilizer" evidence="6">
    <location>
        <position position="239"/>
    </location>
</feature>
<evidence type="ECO:0000313" key="8">
    <source>
        <dbReference type="EMBL" id="OLU46898.1"/>
    </source>
</evidence>
<dbReference type="PROSITE" id="PS01076">
    <property type="entry name" value="ACETATE_KINASE_2"/>
    <property type="match status" value="1"/>
</dbReference>
<keyword evidence="4 6" id="KW-0418">Kinase</keyword>
<dbReference type="PANTHER" id="PTHR21060">
    <property type="entry name" value="ACETATE KINASE"/>
    <property type="match status" value="1"/>
</dbReference>
<dbReference type="InterPro" id="IPR000890">
    <property type="entry name" value="Aliphatic_acid_kin_short-chain"/>
</dbReference>
<dbReference type="GO" id="GO:0000287">
    <property type="term" value="F:magnesium ion binding"/>
    <property type="evidence" value="ECO:0007669"/>
    <property type="project" value="UniProtKB-UniRule"/>
</dbReference>
<dbReference type="PANTHER" id="PTHR21060:SF15">
    <property type="entry name" value="ACETATE KINASE-RELATED"/>
    <property type="match status" value="1"/>
</dbReference>
<feature type="binding site" evidence="6">
    <location>
        <position position="382"/>
    </location>
    <ligand>
        <name>Mg(2+)</name>
        <dbReference type="ChEBI" id="CHEBI:18420"/>
    </ligand>
</feature>
<dbReference type="PRINTS" id="PR00471">
    <property type="entry name" value="ACETATEKNASE"/>
</dbReference>
<sequence length="400" mass="44214">MSIVMSVNAGSSSLKFQVFEMPSEKVLAKGLVERIGLNDAIFSIKVGDEKFETVTEIPNHTRAVELLIDALLEHNIVHSLEEIEAVGHRMVHGGEFYSESVVATPDAEEKFEECIPLAPLHNPAGLVGYRSFKEALPNASHTFVFDTAFHQTMPKENYIYPIPYQYYENDHIRRYGMHGTSHKYLLERLAEIEGKPVQEMNIITCHLGNGASITAIKNGKSFKTSMGFTPLSGVMMGTRSGDIDPAILIYLQKKYGYSADELDNILNKQSGMLGISGISSDSRDIENAIKEGNERAILTEKIYIDRIIETVGGYYTLMGGCDAIVFAGGIGENAINVREDVCKGLKVLGVEISEEKNNVRGKEQEISTPESKIAVWVLPTNEEVMLARDAYKDLVDGKAQ</sequence>
<dbReference type="InterPro" id="IPR043129">
    <property type="entry name" value="ATPase_NBD"/>
</dbReference>
<protein>
    <recommendedName>
        <fullName evidence="6">Acetate kinase</fullName>
        <ecNumber evidence="6">2.7.2.1</ecNumber>
    </recommendedName>
    <alternativeName>
        <fullName evidence="6">Acetokinase</fullName>
    </alternativeName>
</protein>
<feature type="active site" description="Proton donor/acceptor" evidence="6">
    <location>
        <position position="146"/>
    </location>
</feature>
<dbReference type="CDD" id="cd24010">
    <property type="entry name" value="ASKHA_NBD_AcK_PK"/>
    <property type="match status" value="1"/>
</dbReference>
<comment type="function">
    <text evidence="6">Catalyzes the formation of acetyl phosphate from acetate and ATP. Can also catalyze the reverse reaction.</text>
</comment>
<dbReference type="GO" id="GO:0006085">
    <property type="term" value="P:acetyl-CoA biosynthetic process"/>
    <property type="evidence" value="ECO:0007669"/>
    <property type="project" value="UniProtKB-UniRule"/>
</dbReference>